<evidence type="ECO:0000256" key="1">
    <source>
        <dbReference type="SAM" id="MobiDB-lite"/>
    </source>
</evidence>
<comment type="caution">
    <text evidence="2">The sequence shown here is derived from an EMBL/GenBank/DDBJ whole genome shotgun (WGS) entry which is preliminary data.</text>
</comment>
<proteinExistence type="predicted"/>
<reference evidence="2" key="1">
    <citation type="submission" date="2016-01" db="EMBL/GenBank/DDBJ databases">
        <authorList>
            <person name="Peeters C."/>
        </authorList>
    </citation>
    <scope>NUCLEOTIDE SEQUENCE [LARGE SCALE GENOMIC DNA]</scope>
    <source>
        <strain evidence="2">LMG 29323</strain>
    </source>
</reference>
<keyword evidence="3" id="KW-1185">Reference proteome</keyword>
<name>A0A158BUB4_9BURK</name>
<organism evidence="2 3">
    <name type="scientific">Caballeronia pedi</name>
    <dbReference type="NCBI Taxonomy" id="1777141"/>
    <lineage>
        <taxon>Bacteria</taxon>
        <taxon>Pseudomonadati</taxon>
        <taxon>Pseudomonadota</taxon>
        <taxon>Betaproteobacteria</taxon>
        <taxon>Burkholderiales</taxon>
        <taxon>Burkholderiaceae</taxon>
        <taxon>Caballeronia</taxon>
    </lineage>
</organism>
<accession>A0A158BUB4</accession>
<dbReference type="EMBL" id="FCOE02000013">
    <property type="protein sequence ID" value="SAK73675.1"/>
    <property type="molecule type" value="Genomic_DNA"/>
</dbReference>
<evidence type="ECO:0000313" key="3">
    <source>
        <dbReference type="Proteomes" id="UP000054911"/>
    </source>
</evidence>
<dbReference type="RefSeq" id="WP_143328101.1">
    <property type="nucleotide sequence ID" value="NZ_FCOE02000013.1"/>
</dbReference>
<sequence>MTKKMLIKVTVDEALFPELYQRLDEYENPRLRAAVLRSLASDTVRLLTTGAPRAPATGLVSTPPPTDRHRATRATGSTPPALSRPLVATDEKRPVAAAEPDAMSELSDRFNVDEIADQFAGF</sequence>
<feature type="region of interest" description="Disordered" evidence="1">
    <location>
        <begin position="48"/>
        <end position="104"/>
    </location>
</feature>
<dbReference type="AlphaFoldDB" id="A0A158BUB4"/>
<evidence type="ECO:0000313" key="2">
    <source>
        <dbReference type="EMBL" id="SAK73675.1"/>
    </source>
</evidence>
<protein>
    <submittedName>
        <fullName evidence="2">Uncharacterized protein</fullName>
    </submittedName>
</protein>
<dbReference type="OrthoDB" id="9134645at2"/>
<gene>
    <name evidence="2" type="ORF">AWB80_04144</name>
</gene>
<dbReference type="Proteomes" id="UP000054911">
    <property type="component" value="Unassembled WGS sequence"/>
</dbReference>